<dbReference type="InterPro" id="IPR027417">
    <property type="entry name" value="P-loop_NTPase"/>
</dbReference>
<feature type="domain" description="ABC transporter" evidence="6">
    <location>
        <begin position="2"/>
        <end position="244"/>
    </location>
</feature>
<sequence>MLECRNVSYDIKGRTIVEEVNVALAPGRLNVVIGPNGAGKSTLLKLLTGELKPSFGQILLDGVELGSISAASLAARRAVVAQSTHLSFPFSVIEVVLLGATVPGFGQPSAVRLVAAYRALEDVGLSGFEDRIYTQLSGGERQRVHVARALCQLSSAENNRTEAPILLLDEPTSNLDLMHQVKVLNEVRRRVAQGWVALAVLHDLNLAAAFADTMILMSQGRITAAGNTDEVFRDDLLSAVYRCPVTTNVVGKTGQRFVLPPTARM</sequence>
<reference evidence="8" key="1">
    <citation type="submission" date="2015-02" db="EMBL/GenBank/DDBJ databases">
        <authorList>
            <person name="Chooi Y.-H."/>
        </authorList>
    </citation>
    <scope>NUCLEOTIDE SEQUENCE [LARGE SCALE GENOMIC DNA]</scope>
    <source>
        <strain evidence="8">strain Y</strain>
    </source>
</reference>
<dbReference type="NCBIfam" id="NF010068">
    <property type="entry name" value="PRK13548.1"/>
    <property type="match status" value="1"/>
</dbReference>
<evidence type="ECO:0000313" key="7">
    <source>
        <dbReference type="EMBL" id="CPR19345.1"/>
    </source>
</evidence>
<protein>
    <submittedName>
        <fullName evidence="7">Hemin import ATP-binding protein HmuV</fullName>
        <ecNumber evidence="7">3.6.3.-</ecNumber>
    </submittedName>
</protein>
<dbReference type="Proteomes" id="UP000033187">
    <property type="component" value="Chromosome 1"/>
</dbReference>
<evidence type="ECO:0000256" key="2">
    <source>
        <dbReference type="ARBA" id="ARBA00022741"/>
    </source>
</evidence>
<gene>
    <name evidence="7" type="primary">hmuV</name>
    <name evidence="7" type="ORF">YBN1229_v1_2121</name>
</gene>
<dbReference type="RefSeq" id="WP_046478162.1">
    <property type="nucleotide sequence ID" value="NZ_LN829118.1"/>
</dbReference>
<dbReference type="CDD" id="cd03214">
    <property type="entry name" value="ABC_Iron-Siderophores_B12_Hemin"/>
    <property type="match status" value="1"/>
</dbReference>
<comment type="function">
    <text evidence="5">Part of the ABC transporter complex HmuTUV involved in hemin import. Responsible for energy coupling to the transport system.</text>
</comment>
<name>A0A0D6JFC7_9HYPH</name>
<evidence type="ECO:0000259" key="6">
    <source>
        <dbReference type="PROSITE" id="PS50893"/>
    </source>
</evidence>
<evidence type="ECO:0000256" key="4">
    <source>
        <dbReference type="ARBA" id="ARBA00022967"/>
    </source>
</evidence>
<accession>A0A0D6JFC7</accession>
<dbReference type="GO" id="GO:0016887">
    <property type="term" value="F:ATP hydrolysis activity"/>
    <property type="evidence" value="ECO:0007669"/>
    <property type="project" value="InterPro"/>
</dbReference>
<evidence type="ECO:0000256" key="5">
    <source>
        <dbReference type="ARBA" id="ARBA00037066"/>
    </source>
</evidence>
<dbReference type="OrthoDB" id="9805601at2"/>
<dbReference type="PANTHER" id="PTHR42794">
    <property type="entry name" value="HEMIN IMPORT ATP-BINDING PROTEIN HMUV"/>
    <property type="match status" value="1"/>
</dbReference>
<dbReference type="KEGG" id="fiy:BN1229_v1_2121"/>
<dbReference type="PANTHER" id="PTHR42794:SF1">
    <property type="entry name" value="HEMIN IMPORT ATP-BINDING PROTEIN HMUV"/>
    <property type="match status" value="1"/>
</dbReference>
<organism evidence="7 8">
    <name type="scientific">Candidatus Filomicrobium marinum</name>
    <dbReference type="NCBI Taxonomy" id="1608628"/>
    <lineage>
        <taxon>Bacteria</taxon>
        <taxon>Pseudomonadati</taxon>
        <taxon>Pseudomonadota</taxon>
        <taxon>Alphaproteobacteria</taxon>
        <taxon>Hyphomicrobiales</taxon>
        <taxon>Hyphomicrobiaceae</taxon>
        <taxon>Filomicrobium</taxon>
    </lineage>
</organism>
<keyword evidence="8" id="KW-1185">Reference proteome</keyword>
<evidence type="ECO:0000256" key="3">
    <source>
        <dbReference type="ARBA" id="ARBA00022840"/>
    </source>
</evidence>
<evidence type="ECO:0000256" key="1">
    <source>
        <dbReference type="ARBA" id="ARBA00022448"/>
    </source>
</evidence>
<dbReference type="KEGG" id="fil:BN1229_v1_2121"/>
<dbReference type="AlphaFoldDB" id="A0A0D6JFC7"/>
<dbReference type="InterPro" id="IPR003439">
    <property type="entry name" value="ABC_transporter-like_ATP-bd"/>
</dbReference>
<dbReference type="Gene3D" id="3.40.50.300">
    <property type="entry name" value="P-loop containing nucleotide triphosphate hydrolases"/>
    <property type="match status" value="1"/>
</dbReference>
<dbReference type="Pfam" id="PF00005">
    <property type="entry name" value="ABC_tran"/>
    <property type="match status" value="1"/>
</dbReference>
<keyword evidence="4" id="KW-1278">Translocase</keyword>
<dbReference type="SMART" id="SM00382">
    <property type="entry name" value="AAA"/>
    <property type="match status" value="1"/>
</dbReference>
<proteinExistence type="predicted"/>
<dbReference type="PROSITE" id="PS50893">
    <property type="entry name" value="ABC_TRANSPORTER_2"/>
    <property type="match status" value="1"/>
</dbReference>
<dbReference type="EMBL" id="LN829119">
    <property type="protein sequence ID" value="CPR19345.1"/>
    <property type="molecule type" value="Genomic_DNA"/>
</dbReference>
<keyword evidence="3 7" id="KW-0067">ATP-binding</keyword>
<dbReference type="GO" id="GO:0005524">
    <property type="term" value="F:ATP binding"/>
    <property type="evidence" value="ECO:0007669"/>
    <property type="project" value="UniProtKB-KW"/>
</dbReference>
<dbReference type="EC" id="3.6.3.-" evidence="7"/>
<dbReference type="InterPro" id="IPR003593">
    <property type="entry name" value="AAA+_ATPase"/>
</dbReference>
<evidence type="ECO:0000313" key="8">
    <source>
        <dbReference type="Proteomes" id="UP000033187"/>
    </source>
</evidence>
<dbReference type="SUPFAM" id="SSF52540">
    <property type="entry name" value="P-loop containing nucleoside triphosphate hydrolases"/>
    <property type="match status" value="1"/>
</dbReference>
<keyword evidence="2" id="KW-0547">Nucleotide-binding</keyword>
<keyword evidence="7" id="KW-0378">Hydrolase</keyword>
<keyword evidence="1" id="KW-0813">Transport</keyword>